<dbReference type="AlphaFoldDB" id="A0A4R3PWE3"/>
<protein>
    <submittedName>
        <fullName evidence="2">Uncharacterized protein DUF2442</fullName>
    </submittedName>
</protein>
<dbReference type="Pfam" id="PF10387">
    <property type="entry name" value="DUF2442"/>
    <property type="match status" value="1"/>
</dbReference>
<dbReference type="InterPro" id="IPR018841">
    <property type="entry name" value="DUF2442"/>
</dbReference>
<dbReference type="Proteomes" id="UP000294576">
    <property type="component" value="Unassembled WGS sequence"/>
</dbReference>
<dbReference type="EMBL" id="SMBH01000018">
    <property type="protein sequence ID" value="TCU11197.1"/>
    <property type="molecule type" value="Genomic_DNA"/>
</dbReference>
<dbReference type="RefSeq" id="WP_132567555.1">
    <property type="nucleotide sequence ID" value="NZ_SMBH01000018.1"/>
</dbReference>
<dbReference type="Gene3D" id="3.30.2020.40">
    <property type="entry name" value="Uncharacterised protein PF10387, DUF2442"/>
    <property type="match status" value="1"/>
</dbReference>
<evidence type="ECO:0000313" key="3">
    <source>
        <dbReference type="Proteomes" id="UP000294576"/>
    </source>
</evidence>
<proteinExistence type="predicted"/>
<name>A0A4R3PWE3_RHISU</name>
<evidence type="ECO:0000313" key="2">
    <source>
        <dbReference type="EMBL" id="TCU11197.1"/>
    </source>
</evidence>
<sequence>MVEITDAELTQAKRRWEVERAQRPIPASVRFDSSSERIIVEFTNGAAFMFPARSLQGLEEATAAELAEVELLGETELHWESLDADYTISGLMNGVFGSKAFMEAQRRGGQSRSPAKIAASRANGAKGGRPRKSV</sequence>
<organism evidence="2 3">
    <name type="scientific">Rhizobium sullae</name>
    <name type="common">Rhizobium hedysari</name>
    <dbReference type="NCBI Taxonomy" id="50338"/>
    <lineage>
        <taxon>Bacteria</taxon>
        <taxon>Pseudomonadati</taxon>
        <taxon>Pseudomonadota</taxon>
        <taxon>Alphaproteobacteria</taxon>
        <taxon>Hyphomicrobiales</taxon>
        <taxon>Rhizobiaceae</taxon>
        <taxon>Rhizobium/Agrobacterium group</taxon>
        <taxon>Rhizobium</taxon>
    </lineage>
</organism>
<reference evidence="2 3" key="1">
    <citation type="submission" date="2019-03" db="EMBL/GenBank/DDBJ databases">
        <title>Genomic Encyclopedia of Type Strains, Phase IV (KMG-V): Genome sequencing to study the core and pangenomes of soil and plant-associated prokaryotes.</title>
        <authorList>
            <person name="Whitman W."/>
        </authorList>
    </citation>
    <scope>NUCLEOTIDE SEQUENCE [LARGE SCALE GENOMIC DNA]</scope>
    <source>
        <strain evidence="2 3">Hc14</strain>
    </source>
</reference>
<evidence type="ECO:0000256" key="1">
    <source>
        <dbReference type="SAM" id="MobiDB-lite"/>
    </source>
</evidence>
<accession>A0A4R3PWE3</accession>
<feature type="region of interest" description="Disordered" evidence="1">
    <location>
        <begin position="105"/>
        <end position="134"/>
    </location>
</feature>
<comment type="caution">
    <text evidence="2">The sequence shown here is derived from an EMBL/GenBank/DDBJ whole genome shotgun (WGS) entry which is preliminary data.</text>
</comment>
<gene>
    <name evidence="2" type="ORF">EV132_11867</name>
</gene>